<reference evidence="1" key="1">
    <citation type="submission" date="2016-08" db="EMBL/GenBank/DDBJ databases">
        <authorList>
            <person name="Seilhamer J.J."/>
        </authorList>
    </citation>
    <scope>NUCLEOTIDE SEQUENCE</scope>
    <source>
        <strain evidence="1">86-1</strain>
    </source>
</reference>
<dbReference type="EMBL" id="FMJC01000002">
    <property type="protein sequence ID" value="SCM71632.1"/>
    <property type="molecule type" value="Genomic_DNA"/>
</dbReference>
<dbReference type="RefSeq" id="WP_179979830.1">
    <property type="nucleotide sequence ID" value="NZ_LT608333.1"/>
</dbReference>
<dbReference type="AlphaFoldDB" id="A0A212L260"/>
<gene>
    <name evidence="1" type="ORF">KL86DES1_20092</name>
</gene>
<accession>A0A212L260</accession>
<evidence type="ECO:0000313" key="1">
    <source>
        <dbReference type="EMBL" id="SCM71632.1"/>
    </source>
</evidence>
<proteinExistence type="predicted"/>
<organism evidence="1">
    <name type="scientific">uncultured Desulfovibrio sp</name>
    <dbReference type="NCBI Taxonomy" id="167968"/>
    <lineage>
        <taxon>Bacteria</taxon>
        <taxon>Pseudomonadati</taxon>
        <taxon>Thermodesulfobacteriota</taxon>
        <taxon>Desulfovibrionia</taxon>
        <taxon>Desulfovibrionales</taxon>
        <taxon>Desulfovibrionaceae</taxon>
        <taxon>Desulfovibrio</taxon>
        <taxon>environmental samples</taxon>
    </lineage>
</organism>
<name>A0A212L260_9BACT</name>
<sequence length="94" mass="10253">MSLQLPKKDKNSALVNKAGVKLMICAGVALMRGDLEKGMDLVGDMLKRLDKAPNGSVVGTLEDKNGLLVMHKQKFSKGKEAILFEIFPLILTIE</sequence>
<protein>
    <submittedName>
        <fullName evidence="1">Uncharacterized protein</fullName>
    </submittedName>
</protein>